<evidence type="ECO:0000256" key="5">
    <source>
        <dbReference type="ARBA" id="ARBA00022683"/>
    </source>
</evidence>
<dbReference type="InterPro" id="IPR011055">
    <property type="entry name" value="Dup_hybrid_motif"/>
</dbReference>
<comment type="subcellular location">
    <subcellularLocation>
        <location evidence="1">Cytoplasm</location>
    </subcellularLocation>
</comment>
<evidence type="ECO:0000313" key="8">
    <source>
        <dbReference type="EMBL" id="MDQ0360500.1"/>
    </source>
</evidence>
<keyword evidence="2" id="KW-0813">Transport</keyword>
<name>A0ABU0E1T2_9FIRM</name>
<evidence type="ECO:0000256" key="4">
    <source>
        <dbReference type="ARBA" id="ARBA00022679"/>
    </source>
</evidence>
<dbReference type="Gene3D" id="2.70.70.10">
    <property type="entry name" value="Glucose Permease (Domain IIA)"/>
    <property type="match status" value="1"/>
</dbReference>
<keyword evidence="9" id="KW-1185">Reference proteome</keyword>
<reference evidence="8 9" key="1">
    <citation type="submission" date="2023-07" db="EMBL/GenBank/DDBJ databases">
        <title>Genomic Encyclopedia of Type Strains, Phase IV (KMG-IV): sequencing the most valuable type-strain genomes for metagenomic binning, comparative biology and taxonomic classification.</title>
        <authorList>
            <person name="Goeker M."/>
        </authorList>
    </citation>
    <scope>NUCLEOTIDE SEQUENCE [LARGE SCALE GENOMIC DNA]</scope>
    <source>
        <strain evidence="8 9">DSM 16784</strain>
    </source>
</reference>
<protein>
    <submittedName>
        <fullName evidence="8">Glucose-specific phosphotransferase system IIA component</fullName>
    </submittedName>
</protein>
<keyword evidence="5" id="KW-0598">Phosphotransferase system</keyword>
<evidence type="ECO:0000256" key="1">
    <source>
        <dbReference type="ARBA" id="ARBA00004496"/>
    </source>
</evidence>
<gene>
    <name evidence="8" type="ORF">J2S15_001245</name>
</gene>
<feature type="domain" description="PTS EIIA type-1" evidence="7">
    <location>
        <begin position="33"/>
        <end position="137"/>
    </location>
</feature>
<evidence type="ECO:0000313" key="9">
    <source>
        <dbReference type="Proteomes" id="UP001230220"/>
    </source>
</evidence>
<dbReference type="InterPro" id="IPR050890">
    <property type="entry name" value="PTS_EIIA_component"/>
</dbReference>
<evidence type="ECO:0000256" key="3">
    <source>
        <dbReference type="ARBA" id="ARBA00022597"/>
    </source>
</evidence>
<dbReference type="RefSeq" id="WP_307406452.1">
    <property type="nucleotide sequence ID" value="NZ_JAUSUR010000002.1"/>
</dbReference>
<dbReference type="PROSITE" id="PS51093">
    <property type="entry name" value="PTS_EIIA_TYPE_1"/>
    <property type="match status" value="1"/>
</dbReference>
<evidence type="ECO:0000259" key="7">
    <source>
        <dbReference type="PROSITE" id="PS51093"/>
    </source>
</evidence>
<dbReference type="SUPFAM" id="SSF51261">
    <property type="entry name" value="Duplicated hybrid motif"/>
    <property type="match status" value="1"/>
</dbReference>
<keyword evidence="3" id="KW-0762">Sugar transport</keyword>
<comment type="caution">
    <text evidence="8">The sequence shown here is derived from an EMBL/GenBank/DDBJ whole genome shotgun (WGS) entry which is preliminary data.</text>
</comment>
<proteinExistence type="predicted"/>
<keyword evidence="6" id="KW-0418">Kinase</keyword>
<keyword evidence="4" id="KW-0808">Transferase</keyword>
<dbReference type="Proteomes" id="UP001230220">
    <property type="component" value="Unassembled WGS sequence"/>
</dbReference>
<dbReference type="Pfam" id="PF00358">
    <property type="entry name" value="PTS_EIIA_1"/>
    <property type="match status" value="1"/>
</dbReference>
<dbReference type="PANTHER" id="PTHR45008:SF1">
    <property type="entry name" value="PTS SYSTEM GLUCOSE-SPECIFIC EIIA COMPONENT"/>
    <property type="match status" value="1"/>
</dbReference>
<dbReference type="NCBIfam" id="TIGR00830">
    <property type="entry name" value="PTBA"/>
    <property type="match status" value="1"/>
</dbReference>
<organism evidence="8 9">
    <name type="scientific">Breznakia pachnodae</name>
    <dbReference type="NCBI Taxonomy" id="265178"/>
    <lineage>
        <taxon>Bacteria</taxon>
        <taxon>Bacillati</taxon>
        <taxon>Bacillota</taxon>
        <taxon>Erysipelotrichia</taxon>
        <taxon>Erysipelotrichales</taxon>
        <taxon>Erysipelotrichaceae</taxon>
        <taxon>Breznakia</taxon>
    </lineage>
</organism>
<sequence length="162" mass="17776">MARIKMINPFKKKDTSFTSPVRGKLVPLSEVNDEVFATGMMGCGFAIIPEHGDLYAPFDATMKAIFPTGHAYGIAGKDGLETLIHIGVDTVSLNGEGFSSYVTQGESIKQNQKIGSFDIEFIKHNNLDPIVIILFPNLSEVTVNNLQELVKENQVISIQYKA</sequence>
<evidence type="ECO:0000256" key="6">
    <source>
        <dbReference type="ARBA" id="ARBA00022777"/>
    </source>
</evidence>
<dbReference type="InterPro" id="IPR001127">
    <property type="entry name" value="PTS_EIIA_1_perm"/>
</dbReference>
<accession>A0ABU0E1T2</accession>
<dbReference type="EMBL" id="JAUSUR010000002">
    <property type="protein sequence ID" value="MDQ0360500.1"/>
    <property type="molecule type" value="Genomic_DNA"/>
</dbReference>
<evidence type="ECO:0000256" key="2">
    <source>
        <dbReference type="ARBA" id="ARBA00022448"/>
    </source>
</evidence>
<dbReference type="PANTHER" id="PTHR45008">
    <property type="entry name" value="PTS SYSTEM GLUCOSE-SPECIFIC EIIA COMPONENT"/>
    <property type="match status" value="1"/>
</dbReference>